<dbReference type="CDD" id="cd05564">
    <property type="entry name" value="PTS_IIB_chitobiose_lichenan"/>
    <property type="match status" value="1"/>
</dbReference>
<gene>
    <name evidence="9" type="ORF">DWY25_13985</name>
</gene>
<keyword evidence="3 9" id="KW-0762">Sugar transport</keyword>
<dbReference type="GeneID" id="83016507"/>
<evidence type="ECO:0000256" key="2">
    <source>
        <dbReference type="ARBA" id="ARBA00022553"/>
    </source>
</evidence>
<dbReference type="SUPFAM" id="SSF52794">
    <property type="entry name" value="PTS system IIB component-like"/>
    <property type="match status" value="1"/>
</dbReference>
<comment type="caution">
    <text evidence="9">The sequence shown here is derived from an EMBL/GenBank/DDBJ whole genome shotgun (WGS) entry which is preliminary data.</text>
</comment>
<evidence type="ECO:0000256" key="7">
    <source>
        <dbReference type="PROSITE-ProRule" id="PRU00423"/>
    </source>
</evidence>
<dbReference type="InterPro" id="IPR036095">
    <property type="entry name" value="PTS_EIIB-like_sf"/>
</dbReference>
<keyword evidence="6" id="KW-0418">Kinase</keyword>
<protein>
    <submittedName>
        <fullName evidence="9">PTS sugar transporter subunit IIB</fullName>
    </submittedName>
</protein>
<name>A0A412FQ11_9FIRM</name>
<proteinExistence type="predicted"/>
<feature type="modified residue" description="Phosphocysteine; by EIIA" evidence="7">
    <location>
        <position position="8"/>
    </location>
</feature>
<dbReference type="AlphaFoldDB" id="A0A412FQ11"/>
<keyword evidence="1" id="KW-0813">Transport</keyword>
<dbReference type="InterPro" id="IPR051819">
    <property type="entry name" value="PTS_sugar-specific_EIIB"/>
</dbReference>
<dbReference type="PROSITE" id="PS51100">
    <property type="entry name" value="PTS_EIIB_TYPE_3"/>
    <property type="match status" value="1"/>
</dbReference>
<evidence type="ECO:0000313" key="10">
    <source>
        <dbReference type="Proteomes" id="UP000284178"/>
    </source>
</evidence>
<dbReference type="GO" id="GO:0009401">
    <property type="term" value="P:phosphoenolpyruvate-dependent sugar phosphotransferase system"/>
    <property type="evidence" value="ECO:0007669"/>
    <property type="project" value="UniProtKB-KW"/>
</dbReference>
<dbReference type="GO" id="GO:0008982">
    <property type="term" value="F:protein-N(PI)-phosphohistidine-sugar phosphotransferase activity"/>
    <property type="evidence" value="ECO:0007669"/>
    <property type="project" value="InterPro"/>
</dbReference>
<dbReference type="InterPro" id="IPR013012">
    <property type="entry name" value="PTS_EIIB_3"/>
</dbReference>
<accession>A0A412FQ11</accession>
<sequence>MLHILLVCGTGASSGFMAKNIRKAAKEENLEINVKARSDSEIEEYIESIDLLLVGPHLRYMLNDLLQIAAPYHVPVRIIDERAYGSLDGKSVLDFALKCIQEEGKKVSL</sequence>
<evidence type="ECO:0000256" key="5">
    <source>
        <dbReference type="ARBA" id="ARBA00022683"/>
    </source>
</evidence>
<dbReference type="EMBL" id="QRUP01000021">
    <property type="protein sequence ID" value="RGR70247.1"/>
    <property type="molecule type" value="Genomic_DNA"/>
</dbReference>
<keyword evidence="10" id="KW-1185">Reference proteome</keyword>
<dbReference type="Pfam" id="PF02302">
    <property type="entry name" value="PTS_IIB"/>
    <property type="match status" value="1"/>
</dbReference>
<dbReference type="PANTHER" id="PTHR34581">
    <property type="entry name" value="PTS SYSTEM N,N'-DIACETYLCHITOBIOSE-SPECIFIC EIIB COMPONENT"/>
    <property type="match status" value="1"/>
</dbReference>
<keyword evidence="2" id="KW-0597">Phosphoprotein</keyword>
<dbReference type="InterPro" id="IPR003501">
    <property type="entry name" value="PTS_EIIB_2/3"/>
</dbReference>
<evidence type="ECO:0000256" key="4">
    <source>
        <dbReference type="ARBA" id="ARBA00022679"/>
    </source>
</evidence>
<evidence type="ECO:0000313" key="9">
    <source>
        <dbReference type="EMBL" id="RGR70247.1"/>
    </source>
</evidence>
<dbReference type="PANTHER" id="PTHR34581:SF2">
    <property type="entry name" value="PTS SYSTEM N,N'-DIACETYLCHITOBIOSE-SPECIFIC EIIB COMPONENT"/>
    <property type="match status" value="1"/>
</dbReference>
<keyword evidence="5" id="KW-0598">Phosphotransferase system</keyword>
<dbReference type="Proteomes" id="UP000284178">
    <property type="component" value="Unassembled WGS sequence"/>
</dbReference>
<dbReference type="GO" id="GO:0016301">
    <property type="term" value="F:kinase activity"/>
    <property type="evidence" value="ECO:0007669"/>
    <property type="project" value="UniProtKB-KW"/>
</dbReference>
<evidence type="ECO:0000256" key="1">
    <source>
        <dbReference type="ARBA" id="ARBA00022448"/>
    </source>
</evidence>
<evidence type="ECO:0000259" key="8">
    <source>
        <dbReference type="PROSITE" id="PS51100"/>
    </source>
</evidence>
<evidence type="ECO:0000256" key="3">
    <source>
        <dbReference type="ARBA" id="ARBA00022597"/>
    </source>
</evidence>
<evidence type="ECO:0000256" key="6">
    <source>
        <dbReference type="ARBA" id="ARBA00022777"/>
    </source>
</evidence>
<feature type="domain" description="PTS EIIB type-3" evidence="8">
    <location>
        <begin position="1"/>
        <end position="106"/>
    </location>
</feature>
<dbReference type="Gene3D" id="3.40.50.2300">
    <property type="match status" value="1"/>
</dbReference>
<dbReference type="RefSeq" id="WP_117895760.1">
    <property type="nucleotide sequence ID" value="NZ_CABJCV010000021.1"/>
</dbReference>
<organism evidence="9 10">
    <name type="scientific">Holdemania filiformis</name>
    <dbReference type="NCBI Taxonomy" id="61171"/>
    <lineage>
        <taxon>Bacteria</taxon>
        <taxon>Bacillati</taxon>
        <taxon>Bacillota</taxon>
        <taxon>Erysipelotrichia</taxon>
        <taxon>Erysipelotrichales</taxon>
        <taxon>Erysipelotrichaceae</taxon>
        <taxon>Holdemania</taxon>
    </lineage>
</organism>
<keyword evidence="4" id="KW-0808">Transferase</keyword>
<reference evidence="9 10" key="1">
    <citation type="submission" date="2018-08" db="EMBL/GenBank/DDBJ databases">
        <title>A genome reference for cultivated species of the human gut microbiota.</title>
        <authorList>
            <person name="Zou Y."/>
            <person name="Xue W."/>
            <person name="Luo G."/>
        </authorList>
    </citation>
    <scope>NUCLEOTIDE SEQUENCE [LARGE SCALE GENOMIC DNA]</scope>
    <source>
        <strain evidence="9 10">AF24-29</strain>
    </source>
</reference>